<organism evidence="2 3">
    <name type="scientific">Aerophobetes bacterium</name>
    <dbReference type="NCBI Taxonomy" id="2030807"/>
    <lineage>
        <taxon>Bacteria</taxon>
        <taxon>Candidatus Aerophobota</taxon>
    </lineage>
</organism>
<dbReference type="InterPro" id="IPR014578">
    <property type="entry name" value="Pesterase_CT488"/>
</dbReference>
<dbReference type="InterPro" id="IPR004843">
    <property type="entry name" value="Calcineurin-like_PHP"/>
</dbReference>
<dbReference type="PIRSF" id="PIRSF033094">
    <property type="entry name" value="Pesterase_CT488"/>
    <property type="match status" value="1"/>
</dbReference>
<dbReference type="PANTHER" id="PTHR31302:SF22">
    <property type="entry name" value="PHOSPHOESTERASE"/>
    <property type="match status" value="1"/>
</dbReference>
<dbReference type="AlphaFoldDB" id="A0A2A4X5G1"/>
<evidence type="ECO:0000313" key="3">
    <source>
        <dbReference type="Proteomes" id="UP000218775"/>
    </source>
</evidence>
<dbReference type="PANTHER" id="PTHR31302">
    <property type="entry name" value="TRANSMEMBRANE PROTEIN WITH METALLOPHOSPHOESTERASE DOMAIN-RELATED"/>
    <property type="match status" value="1"/>
</dbReference>
<proteinExistence type="predicted"/>
<dbReference type="GO" id="GO:0016787">
    <property type="term" value="F:hydrolase activity"/>
    <property type="evidence" value="ECO:0007669"/>
    <property type="project" value="InterPro"/>
</dbReference>
<evidence type="ECO:0000313" key="2">
    <source>
        <dbReference type="EMBL" id="PCI77369.1"/>
    </source>
</evidence>
<dbReference type="Gene3D" id="3.60.21.10">
    <property type="match status" value="1"/>
</dbReference>
<evidence type="ECO:0000259" key="1">
    <source>
        <dbReference type="Pfam" id="PF00149"/>
    </source>
</evidence>
<accession>A0A2A4X5G1</accession>
<name>A0A2A4X5G1_UNCAE</name>
<dbReference type="SUPFAM" id="SSF56300">
    <property type="entry name" value="Metallo-dependent phosphatases"/>
    <property type="match status" value="1"/>
</dbReference>
<dbReference type="EMBL" id="NVUK01000017">
    <property type="protein sequence ID" value="PCI77369.1"/>
    <property type="molecule type" value="Genomic_DNA"/>
</dbReference>
<gene>
    <name evidence="2" type="ORF">COB21_03110</name>
</gene>
<dbReference type="InterPro" id="IPR029052">
    <property type="entry name" value="Metallo-depent_PP-like"/>
</dbReference>
<dbReference type="Proteomes" id="UP000218775">
    <property type="component" value="Unassembled WGS sequence"/>
</dbReference>
<reference evidence="3" key="1">
    <citation type="submission" date="2017-08" db="EMBL/GenBank/DDBJ databases">
        <title>A dynamic microbial community with high functional redundancy inhabits the cold, oxic subseafloor aquifer.</title>
        <authorList>
            <person name="Tully B.J."/>
            <person name="Wheat C.G."/>
            <person name="Glazer B.T."/>
            <person name="Huber J.A."/>
        </authorList>
    </citation>
    <scope>NUCLEOTIDE SEQUENCE [LARGE SCALE GENOMIC DNA]</scope>
</reference>
<sequence>MNIWAIADLHLALTLPEKDMSFFGPSWKDYVEKISTQWKELVSDNDLVLIAGDISWAMKLDEAKEDLAWIDSLPGKKVLLKGNHDYWWPTSAKLEKLLPPSISFVYSSAFTYKGVAVAGARLWDHPEINYSSYITFQDNPRQKKKAKVSQTQIMATFEKELLRLERTLKTMPDNADLKIVMTHYPPVDEAGTVSSVTSLLKQYGINICVFGHLHNVNQAKFPSLCFDQIPYYLTSADFLNFKPIKIATL</sequence>
<feature type="domain" description="Calcineurin-like phosphoesterase" evidence="1">
    <location>
        <begin position="1"/>
        <end position="215"/>
    </location>
</feature>
<dbReference type="InterPro" id="IPR051158">
    <property type="entry name" value="Metallophosphoesterase_sf"/>
</dbReference>
<protein>
    <submittedName>
        <fullName evidence="2">Phosphoesterase</fullName>
    </submittedName>
</protein>
<dbReference type="Pfam" id="PF00149">
    <property type="entry name" value="Metallophos"/>
    <property type="match status" value="1"/>
</dbReference>
<comment type="caution">
    <text evidence="2">The sequence shown here is derived from an EMBL/GenBank/DDBJ whole genome shotgun (WGS) entry which is preliminary data.</text>
</comment>